<comment type="caution">
    <text evidence="11">The sequence shown here is derived from an EMBL/GenBank/DDBJ whole genome shotgun (WGS) entry which is preliminary data.</text>
</comment>
<dbReference type="PANTHER" id="PTHR12815:SF23">
    <property type="entry name" value="OUTER MEMBRANE PROTEIN ASSEMBLY FACTOR BAMA"/>
    <property type="match status" value="1"/>
</dbReference>
<dbReference type="InterPro" id="IPR023707">
    <property type="entry name" value="OM_assembly_BamA"/>
</dbReference>
<gene>
    <name evidence="8" type="primary">bamA</name>
    <name evidence="11" type="ORF">J2S73_002007</name>
</gene>
<keyword evidence="5 8" id="KW-0677">Repeat</keyword>
<dbReference type="Proteomes" id="UP001229244">
    <property type="component" value="Unassembled WGS sequence"/>
</dbReference>
<evidence type="ECO:0000313" key="12">
    <source>
        <dbReference type="Proteomes" id="UP001229244"/>
    </source>
</evidence>
<keyword evidence="2 8" id="KW-1134">Transmembrane beta strand</keyword>
<protein>
    <recommendedName>
        <fullName evidence="8 9">Outer membrane protein assembly factor BamA</fullName>
    </recommendedName>
</protein>
<keyword evidence="4 8" id="KW-0732">Signal</keyword>
<comment type="subcellular location">
    <subcellularLocation>
        <location evidence="8">Cell outer membrane</location>
    </subcellularLocation>
    <subcellularLocation>
        <location evidence="1">Membrane</location>
    </subcellularLocation>
</comment>
<dbReference type="GO" id="GO:0043165">
    <property type="term" value="P:Gram-negative-bacterium-type cell outer membrane assembly"/>
    <property type="evidence" value="ECO:0007669"/>
    <property type="project" value="UniProtKB-UniRule"/>
</dbReference>
<dbReference type="InterPro" id="IPR010827">
    <property type="entry name" value="BamA/TamA_POTRA"/>
</dbReference>
<evidence type="ECO:0000256" key="3">
    <source>
        <dbReference type="ARBA" id="ARBA00022692"/>
    </source>
</evidence>
<dbReference type="GO" id="GO:0009279">
    <property type="term" value="C:cell outer membrane"/>
    <property type="evidence" value="ECO:0007669"/>
    <property type="project" value="UniProtKB-SubCell"/>
</dbReference>
<keyword evidence="6 8" id="KW-0472">Membrane</keyword>
<comment type="similarity">
    <text evidence="8">Belongs to the BamA family.</text>
</comment>
<dbReference type="InterPro" id="IPR000184">
    <property type="entry name" value="Bac_surfAg_D15"/>
</dbReference>
<comment type="function">
    <text evidence="8">Part of the outer membrane protein assembly complex, which is involved in assembly and insertion of beta-barrel proteins into the outer membrane.</text>
</comment>
<evidence type="ECO:0000313" key="11">
    <source>
        <dbReference type="EMBL" id="MDQ0315550.1"/>
    </source>
</evidence>
<dbReference type="NCBIfam" id="TIGR03303">
    <property type="entry name" value="OM_YaeT"/>
    <property type="match status" value="1"/>
</dbReference>
<evidence type="ECO:0000256" key="7">
    <source>
        <dbReference type="ARBA" id="ARBA00023237"/>
    </source>
</evidence>
<feature type="domain" description="POTRA" evidence="10">
    <location>
        <begin position="360"/>
        <end position="433"/>
    </location>
</feature>
<reference evidence="11" key="1">
    <citation type="submission" date="2023-07" db="EMBL/GenBank/DDBJ databases">
        <title>Genomic Encyclopedia of Type Strains, Phase IV (KMG-IV): sequencing the most valuable type-strain genomes for metagenomic binning, comparative biology and taxonomic classification.</title>
        <authorList>
            <person name="Goeker M."/>
        </authorList>
    </citation>
    <scope>NUCLEOTIDE SEQUENCE</scope>
    <source>
        <strain evidence="11">DSM 21202</strain>
    </source>
</reference>
<dbReference type="HAMAP" id="MF_01430">
    <property type="entry name" value="OM_assembly_BamA"/>
    <property type="match status" value="1"/>
</dbReference>
<sequence length="787" mass="87168" precursor="true">MHAGSVLIRKLALAITLFAVASVAIPTFAFLSASPAEAAVVRSISVQGNTRVDPETVRAYLTIKPGESFGPSDIDESIASLFATGLFADVQIVQRGSSLVVTVQENPIINRVNFEGNRGLSDETLAGVVQSKERSVLTTARVQSDVERILETYRRRGNYQASVEPKTIDLQQNRVDLVFEIDEGGKTQVARITFIGNEHFSDGRLRDVIKTRQSGYLGWLRTTDTYDPDRFAADQELIRRFYYDHGYADFRIISSVADFDRERNTFFITYTVEEGPQYRFGEIEVDTTLSNLDPEQLRRRVETRSGRVYSSELVEKSLENLTIEAAKQGYAFAQVRPRGRRDFDEHTISIDYQVDEGPRAYVERINIIGNTSTRDYVIRREFDLVEGDAYNRILVDRAERRLNDLGFFETVRITTEPGSAPDRVIVNVFVEEKPTGKVSFGVGYSTSDGVIGDVSIEERNFLGRGQYVKFLVGGGSDTTNIEFSFTEPFFLGRRISAGFDVYNRTNDADSTQSYDQTLTGGALRFGFPLNDDTTLQPFYRLYDRDISIPDFTTEANCIQNQNYISDAVCQTQGSTVTSLVGASLIYNTLDNTNFPRDGIFAKFTQEVAGLGGDTHFSRTSGEARFYKEVIPAWGVVGVIRGEGGMIKSIGDDGLDLQDQYFVGGSVIRGFETSGIGPRDASTGDSLGGQYYIAGTAEATFPLPLIPQEIGFSGAVFTDAGSLWAADPEAVPSGVTVESDDFELRWTAGFGILWKSPLGPLRADFAWPIVMNDADETQIFRIGGGTRF</sequence>
<evidence type="ECO:0000256" key="5">
    <source>
        <dbReference type="ARBA" id="ARBA00022737"/>
    </source>
</evidence>
<feature type="chain" id="PRO_5041753684" description="Outer membrane protein assembly factor BamA" evidence="8">
    <location>
        <begin position="39"/>
        <end position="787"/>
    </location>
</feature>
<evidence type="ECO:0000256" key="6">
    <source>
        <dbReference type="ARBA" id="ARBA00023136"/>
    </source>
</evidence>
<keyword evidence="12" id="KW-1185">Reference proteome</keyword>
<dbReference type="AlphaFoldDB" id="A0AAE3VPR9"/>
<organism evidence="11 12">
    <name type="scientific">Amorphus orientalis</name>
    <dbReference type="NCBI Taxonomy" id="649198"/>
    <lineage>
        <taxon>Bacteria</taxon>
        <taxon>Pseudomonadati</taxon>
        <taxon>Pseudomonadota</taxon>
        <taxon>Alphaproteobacteria</taxon>
        <taxon>Hyphomicrobiales</taxon>
        <taxon>Amorphaceae</taxon>
        <taxon>Amorphus</taxon>
    </lineage>
</organism>
<feature type="domain" description="POTRA" evidence="10">
    <location>
        <begin position="187"/>
        <end position="275"/>
    </location>
</feature>
<dbReference type="Pfam" id="PF07244">
    <property type="entry name" value="POTRA"/>
    <property type="match status" value="5"/>
</dbReference>
<evidence type="ECO:0000256" key="1">
    <source>
        <dbReference type="ARBA" id="ARBA00004370"/>
    </source>
</evidence>
<evidence type="ECO:0000259" key="10">
    <source>
        <dbReference type="PROSITE" id="PS51779"/>
    </source>
</evidence>
<evidence type="ECO:0000256" key="9">
    <source>
        <dbReference type="NCBIfam" id="TIGR03303"/>
    </source>
</evidence>
<feature type="domain" description="POTRA" evidence="10">
    <location>
        <begin position="39"/>
        <end position="106"/>
    </location>
</feature>
<dbReference type="PIRSF" id="PIRSF006076">
    <property type="entry name" value="OM_assembly_OMP85"/>
    <property type="match status" value="1"/>
</dbReference>
<dbReference type="InterPro" id="IPR034746">
    <property type="entry name" value="POTRA"/>
</dbReference>
<evidence type="ECO:0000256" key="4">
    <source>
        <dbReference type="ARBA" id="ARBA00022729"/>
    </source>
</evidence>
<dbReference type="Gene3D" id="3.10.20.310">
    <property type="entry name" value="membrane protein fhac"/>
    <property type="match status" value="5"/>
</dbReference>
<dbReference type="PROSITE" id="PS51779">
    <property type="entry name" value="POTRA"/>
    <property type="match status" value="4"/>
</dbReference>
<evidence type="ECO:0000256" key="2">
    <source>
        <dbReference type="ARBA" id="ARBA00022452"/>
    </source>
</evidence>
<dbReference type="Pfam" id="PF01103">
    <property type="entry name" value="Omp85"/>
    <property type="match status" value="1"/>
</dbReference>
<keyword evidence="3 8" id="KW-0812">Transmembrane</keyword>
<dbReference type="InterPro" id="IPR039910">
    <property type="entry name" value="D15-like"/>
</dbReference>
<dbReference type="Gene3D" id="2.40.160.50">
    <property type="entry name" value="membrane protein fhac: a member of the omp85/tpsb transporter family"/>
    <property type="match status" value="1"/>
</dbReference>
<evidence type="ECO:0000256" key="8">
    <source>
        <dbReference type="HAMAP-Rule" id="MF_01430"/>
    </source>
</evidence>
<name>A0AAE3VPR9_9HYPH</name>
<accession>A0AAE3VPR9</accession>
<comment type="subunit">
    <text evidence="8">Part of the Bam complex.</text>
</comment>
<feature type="signal peptide" evidence="8">
    <location>
        <begin position="1"/>
        <end position="38"/>
    </location>
</feature>
<dbReference type="EMBL" id="JAUSUL010000002">
    <property type="protein sequence ID" value="MDQ0315550.1"/>
    <property type="molecule type" value="Genomic_DNA"/>
</dbReference>
<keyword evidence="7 8" id="KW-0998">Cell outer membrane</keyword>
<proteinExistence type="inferred from homology"/>
<dbReference type="GO" id="GO:0051205">
    <property type="term" value="P:protein insertion into membrane"/>
    <property type="evidence" value="ECO:0007669"/>
    <property type="project" value="UniProtKB-UniRule"/>
</dbReference>
<dbReference type="PANTHER" id="PTHR12815">
    <property type="entry name" value="SORTING AND ASSEMBLY MACHINERY SAMM50 PROTEIN FAMILY MEMBER"/>
    <property type="match status" value="1"/>
</dbReference>
<feature type="domain" description="POTRA" evidence="10">
    <location>
        <begin position="107"/>
        <end position="184"/>
    </location>
</feature>